<keyword evidence="1" id="KW-0732">Signal</keyword>
<dbReference type="KEGG" id="erz:ER308_12085"/>
<dbReference type="Proteomes" id="UP000291469">
    <property type="component" value="Chromosome"/>
</dbReference>
<keyword evidence="3" id="KW-1185">Reference proteome</keyword>
<dbReference type="EMBL" id="CP036402">
    <property type="protein sequence ID" value="QBI20232.1"/>
    <property type="molecule type" value="Genomic_DNA"/>
</dbReference>
<evidence type="ECO:0000313" key="3">
    <source>
        <dbReference type="Proteomes" id="UP000291469"/>
    </source>
</evidence>
<evidence type="ECO:0000256" key="1">
    <source>
        <dbReference type="SAM" id="SignalP"/>
    </source>
</evidence>
<proteinExistence type="predicted"/>
<dbReference type="AlphaFoldDB" id="A0A411YGM5"/>
<feature type="chain" id="PRO_5019147791" evidence="1">
    <location>
        <begin position="25"/>
        <end position="209"/>
    </location>
</feature>
<dbReference type="RefSeq" id="WP_131155229.1">
    <property type="nucleotide sequence ID" value="NZ_CP036402.1"/>
</dbReference>
<organism evidence="2 3">
    <name type="scientific">Egibacter rhizosphaerae</name>
    <dbReference type="NCBI Taxonomy" id="1670831"/>
    <lineage>
        <taxon>Bacteria</taxon>
        <taxon>Bacillati</taxon>
        <taxon>Actinomycetota</taxon>
        <taxon>Nitriliruptoria</taxon>
        <taxon>Egibacterales</taxon>
        <taxon>Egibacteraceae</taxon>
        <taxon>Egibacter</taxon>
    </lineage>
</organism>
<dbReference type="OrthoDB" id="3389749at2"/>
<reference evidence="2 3" key="1">
    <citation type="submission" date="2019-01" db="EMBL/GenBank/DDBJ databases">
        <title>Egibacter rhizosphaerae EGI 80759T.</title>
        <authorList>
            <person name="Chen D.-D."/>
            <person name="Tian Y."/>
            <person name="Jiao J.-Y."/>
            <person name="Zhang X.-T."/>
            <person name="Zhang Y.-G."/>
            <person name="Zhang Y."/>
            <person name="Xiao M."/>
            <person name="Shu W.-S."/>
            <person name="Li W.-J."/>
        </authorList>
    </citation>
    <scope>NUCLEOTIDE SEQUENCE [LARGE SCALE GENOMIC DNA]</scope>
    <source>
        <strain evidence="2 3">EGI 80759</strain>
    </source>
</reference>
<accession>A0A411YGM5</accession>
<name>A0A411YGM5_9ACTN</name>
<sequence length="209" mass="22925">MMSLPIMLLLLLMVAGALAPAAQASDREASADESQMTTPATFEGDQIDLAEGWGEARICLVYTEDHIECFGSETDVEQHFEERARAAGIDPDEQPAPQNVGADACPGGWFEDEWFCLYEYRTFNEDAPAGVTPRRLQFQDVGPCQSLSPYGFAEQATSWVNNLSNDTRVFDGADPNCNQTAGFLTLSGEAQSAHLGAWNNRIWSIRILP</sequence>
<protein>
    <submittedName>
        <fullName evidence="2">Uncharacterized protein</fullName>
    </submittedName>
</protein>
<evidence type="ECO:0000313" key="2">
    <source>
        <dbReference type="EMBL" id="QBI20232.1"/>
    </source>
</evidence>
<gene>
    <name evidence="2" type="ORF">ER308_12085</name>
</gene>
<feature type="signal peptide" evidence="1">
    <location>
        <begin position="1"/>
        <end position="24"/>
    </location>
</feature>